<name>A0AAD7T1C8_9TELE</name>
<comment type="caution">
    <text evidence="2">The sequence shown here is derived from an EMBL/GenBank/DDBJ whole genome shotgun (WGS) entry which is preliminary data.</text>
</comment>
<reference evidence="2" key="1">
    <citation type="journal article" date="2023" name="Science">
        <title>Genome structures resolve the early diversification of teleost fishes.</title>
        <authorList>
            <person name="Parey E."/>
            <person name="Louis A."/>
            <person name="Montfort J."/>
            <person name="Bouchez O."/>
            <person name="Roques C."/>
            <person name="Iampietro C."/>
            <person name="Lluch J."/>
            <person name="Castinel A."/>
            <person name="Donnadieu C."/>
            <person name="Desvignes T."/>
            <person name="Floi Bucao C."/>
            <person name="Jouanno E."/>
            <person name="Wen M."/>
            <person name="Mejri S."/>
            <person name="Dirks R."/>
            <person name="Jansen H."/>
            <person name="Henkel C."/>
            <person name="Chen W.J."/>
            <person name="Zahm M."/>
            <person name="Cabau C."/>
            <person name="Klopp C."/>
            <person name="Thompson A.W."/>
            <person name="Robinson-Rechavi M."/>
            <person name="Braasch I."/>
            <person name="Lecointre G."/>
            <person name="Bobe J."/>
            <person name="Postlethwait J.H."/>
            <person name="Berthelot C."/>
            <person name="Roest Crollius H."/>
            <person name="Guiguen Y."/>
        </authorList>
    </citation>
    <scope>NUCLEOTIDE SEQUENCE</scope>
    <source>
        <strain evidence="2">NC1722</strain>
    </source>
</reference>
<feature type="region of interest" description="Disordered" evidence="1">
    <location>
        <begin position="49"/>
        <end position="72"/>
    </location>
</feature>
<proteinExistence type="predicted"/>
<sequence>MRALQLFLSSVSSRWIYRGVNRRVYGNVLVRDLQLEACQGEKHYLSSGGGVVHSTGHGQQRDPASPRRSAHSQLCRLVCP</sequence>
<protein>
    <submittedName>
        <fullName evidence="2">Uncharacterized protein</fullName>
    </submittedName>
</protein>
<dbReference type="EMBL" id="JAINUG010000019">
    <property type="protein sequence ID" value="KAJ8412561.1"/>
    <property type="molecule type" value="Genomic_DNA"/>
</dbReference>
<organism evidence="2 3">
    <name type="scientific">Aldrovandia affinis</name>
    <dbReference type="NCBI Taxonomy" id="143900"/>
    <lineage>
        <taxon>Eukaryota</taxon>
        <taxon>Metazoa</taxon>
        <taxon>Chordata</taxon>
        <taxon>Craniata</taxon>
        <taxon>Vertebrata</taxon>
        <taxon>Euteleostomi</taxon>
        <taxon>Actinopterygii</taxon>
        <taxon>Neopterygii</taxon>
        <taxon>Teleostei</taxon>
        <taxon>Notacanthiformes</taxon>
        <taxon>Halosauridae</taxon>
        <taxon>Aldrovandia</taxon>
    </lineage>
</organism>
<dbReference type="Proteomes" id="UP001221898">
    <property type="component" value="Unassembled WGS sequence"/>
</dbReference>
<evidence type="ECO:0000313" key="2">
    <source>
        <dbReference type="EMBL" id="KAJ8412561.1"/>
    </source>
</evidence>
<accession>A0AAD7T1C8</accession>
<evidence type="ECO:0000256" key="1">
    <source>
        <dbReference type="SAM" id="MobiDB-lite"/>
    </source>
</evidence>
<evidence type="ECO:0000313" key="3">
    <source>
        <dbReference type="Proteomes" id="UP001221898"/>
    </source>
</evidence>
<keyword evidence="3" id="KW-1185">Reference proteome</keyword>
<dbReference type="AlphaFoldDB" id="A0AAD7T1C8"/>
<gene>
    <name evidence="2" type="ORF">AAFF_G00128970</name>
</gene>